<gene>
    <name evidence="2" type="ORF">QUG92_16340</name>
</gene>
<dbReference type="RefSeq" id="WP_289459999.1">
    <property type="nucleotide sequence ID" value="NZ_JAUCML010000015.1"/>
</dbReference>
<dbReference type="InterPro" id="IPR000801">
    <property type="entry name" value="Esterase-like"/>
</dbReference>
<dbReference type="Pfam" id="PF00756">
    <property type="entry name" value="Esterase"/>
    <property type="match status" value="1"/>
</dbReference>
<keyword evidence="2" id="KW-0378">Hydrolase</keyword>
<dbReference type="Gene3D" id="3.40.50.1820">
    <property type="entry name" value="alpha/beta hydrolase"/>
    <property type="match status" value="1"/>
</dbReference>
<dbReference type="InterPro" id="IPR050583">
    <property type="entry name" value="Mycobacterial_A85_antigen"/>
</dbReference>
<comment type="caution">
    <text evidence="2">The sequence shown here is derived from an EMBL/GenBank/DDBJ whole genome shotgun (WGS) entry which is preliminary data.</text>
</comment>
<keyword evidence="1" id="KW-1133">Transmembrane helix</keyword>
<feature type="transmembrane region" description="Helical" evidence="1">
    <location>
        <begin position="68"/>
        <end position="86"/>
    </location>
</feature>
<dbReference type="PANTHER" id="PTHR48098:SF1">
    <property type="entry name" value="DIACYLGLYCEROL ACYLTRANSFERASE_MYCOLYLTRANSFERASE AG85A"/>
    <property type="match status" value="1"/>
</dbReference>
<dbReference type="InterPro" id="IPR029058">
    <property type="entry name" value="AB_hydrolase_fold"/>
</dbReference>
<sequence length="427" mass="44959">MTTLPLLSAHVLLPLYAVTLLAAVVVAAAVRRSWRWIAVAVVAGALLGTLLSWFLGDVLDVLGIPPTWVDRVWTGVVCALLAVAVVGLVRGRLLARTVAVLLVPLALVSGGLAVNRDAGLFPTIADALGESHVPALRLPMDPHPGPRLADASDWRPPHDLPAHGRYGSVRIPGTVSHFRARPALMWLPPAALVDHAPELPVVVMLSGQGPGAAPANILEAGRMADRLDEVARRHHGLAPIVVMPDQLAEATNNPMCVDGPLGNSATYLTRDVPAWVQAHLHAATDGADWAVSGFSQGGTCALQLGAGRPDRFGSWIDVSGQLGPVLRDRDDTITRGFRGDSAAFRAAQPLRVLAEHAPYPDSAAFIAAGADDTRYGPVVPRVAAAARAAGVTVTERVVEDGGHDWHTAGVALAEGVVWFMHRTHLAR</sequence>
<dbReference type="SUPFAM" id="SSF53474">
    <property type="entry name" value="alpha/beta-Hydrolases"/>
    <property type="match status" value="1"/>
</dbReference>
<protein>
    <submittedName>
        <fullName evidence="2">Alpha/beta hydrolase-fold protein</fullName>
    </submittedName>
</protein>
<keyword evidence="1" id="KW-0472">Membrane</keyword>
<evidence type="ECO:0000313" key="3">
    <source>
        <dbReference type="Proteomes" id="UP001237823"/>
    </source>
</evidence>
<feature type="transmembrane region" description="Helical" evidence="1">
    <location>
        <begin position="36"/>
        <end position="56"/>
    </location>
</feature>
<dbReference type="EMBL" id="JAUCML010000015">
    <property type="protein sequence ID" value="MDM7886679.1"/>
    <property type="molecule type" value="Genomic_DNA"/>
</dbReference>
<proteinExistence type="predicted"/>
<reference evidence="2 3" key="1">
    <citation type="submission" date="2023-06" db="EMBL/GenBank/DDBJ databases">
        <authorList>
            <person name="Feng G."/>
            <person name="Li J."/>
            <person name="Zhu H."/>
        </authorList>
    </citation>
    <scope>NUCLEOTIDE SEQUENCE [LARGE SCALE GENOMIC DNA]</scope>
    <source>
        <strain evidence="2 3">RHCKG23</strain>
    </source>
</reference>
<dbReference type="Proteomes" id="UP001237823">
    <property type="component" value="Unassembled WGS sequence"/>
</dbReference>
<organism evidence="2 3">
    <name type="scientific">Curtobacterium citri</name>
    <dbReference type="NCBI Taxonomy" id="3055139"/>
    <lineage>
        <taxon>Bacteria</taxon>
        <taxon>Bacillati</taxon>
        <taxon>Actinomycetota</taxon>
        <taxon>Actinomycetes</taxon>
        <taxon>Micrococcales</taxon>
        <taxon>Microbacteriaceae</taxon>
        <taxon>Curtobacterium</taxon>
    </lineage>
</organism>
<dbReference type="GO" id="GO:0016787">
    <property type="term" value="F:hydrolase activity"/>
    <property type="evidence" value="ECO:0007669"/>
    <property type="project" value="UniProtKB-KW"/>
</dbReference>
<feature type="transmembrane region" description="Helical" evidence="1">
    <location>
        <begin position="6"/>
        <end position="29"/>
    </location>
</feature>
<keyword evidence="3" id="KW-1185">Reference proteome</keyword>
<feature type="transmembrane region" description="Helical" evidence="1">
    <location>
        <begin position="93"/>
        <end position="114"/>
    </location>
</feature>
<accession>A0ABT7TCP8</accession>
<keyword evidence="1" id="KW-0812">Transmembrane</keyword>
<name>A0ABT7TCP8_9MICO</name>
<evidence type="ECO:0000256" key="1">
    <source>
        <dbReference type="SAM" id="Phobius"/>
    </source>
</evidence>
<evidence type="ECO:0000313" key="2">
    <source>
        <dbReference type="EMBL" id="MDM7886679.1"/>
    </source>
</evidence>
<dbReference type="PANTHER" id="PTHR48098">
    <property type="entry name" value="ENTEROCHELIN ESTERASE-RELATED"/>
    <property type="match status" value="1"/>
</dbReference>